<keyword evidence="5" id="KW-1185">Reference proteome</keyword>
<dbReference type="InterPro" id="IPR016193">
    <property type="entry name" value="Cytidine_deaminase-like"/>
</dbReference>
<dbReference type="GO" id="GO:0005634">
    <property type="term" value="C:nucleus"/>
    <property type="evidence" value="ECO:0007669"/>
    <property type="project" value="TreeGrafter"/>
</dbReference>
<dbReference type="EMBL" id="CP051143">
    <property type="protein sequence ID" value="QIX02496.1"/>
    <property type="molecule type" value="Genomic_DNA"/>
</dbReference>
<evidence type="ECO:0000256" key="2">
    <source>
        <dbReference type="ARBA" id="ARBA00038160"/>
    </source>
</evidence>
<accession>A0A6H0Y679</accession>
<organism evidence="4 5">
    <name type="scientific">Peltaster fructicola</name>
    <dbReference type="NCBI Taxonomy" id="286661"/>
    <lineage>
        <taxon>Eukaryota</taxon>
        <taxon>Fungi</taxon>
        <taxon>Dikarya</taxon>
        <taxon>Ascomycota</taxon>
        <taxon>Pezizomycotina</taxon>
        <taxon>Dothideomycetes</taxon>
        <taxon>Dothideomycetes incertae sedis</taxon>
        <taxon>Peltaster</taxon>
    </lineage>
</organism>
<evidence type="ECO:0000313" key="5">
    <source>
        <dbReference type="Proteomes" id="UP000503462"/>
    </source>
</evidence>
<reference evidence="4 5" key="1">
    <citation type="journal article" date="2016" name="Sci. Rep.">
        <title>Peltaster fructicola genome reveals evolution from an invasive phytopathogen to an ectophytic parasite.</title>
        <authorList>
            <person name="Xu C."/>
            <person name="Chen H."/>
            <person name="Gleason M.L."/>
            <person name="Xu J.R."/>
            <person name="Liu H."/>
            <person name="Zhang R."/>
            <person name="Sun G."/>
        </authorList>
    </citation>
    <scope>NUCLEOTIDE SEQUENCE [LARGE SCALE GENOMIC DNA]</scope>
    <source>
        <strain evidence="4 5">LNHT1506</strain>
    </source>
</reference>
<proteinExistence type="inferred from homology"/>
<dbReference type="AlphaFoldDB" id="A0A6H0Y679"/>
<evidence type="ECO:0000256" key="1">
    <source>
        <dbReference type="ARBA" id="ARBA00022694"/>
    </source>
</evidence>
<dbReference type="SUPFAM" id="SSF53927">
    <property type="entry name" value="Cytidine deaminase-like"/>
    <property type="match status" value="1"/>
</dbReference>
<dbReference type="OrthoDB" id="3180714at2759"/>
<dbReference type="Gene3D" id="3.40.140.10">
    <property type="entry name" value="Cytidine Deaminase, domain 2"/>
    <property type="match status" value="1"/>
</dbReference>
<dbReference type="GO" id="GO:0005737">
    <property type="term" value="C:cytoplasm"/>
    <property type="evidence" value="ECO:0007669"/>
    <property type="project" value="TreeGrafter"/>
</dbReference>
<dbReference type="PANTHER" id="PTHR11079:SF156">
    <property type="entry name" value="INACTIVE TRNA-SPECIFIC ADENOSINE DEAMINASE-LIKE PROTEIN 3-RELATED"/>
    <property type="match status" value="1"/>
</dbReference>
<evidence type="ECO:0000313" key="4">
    <source>
        <dbReference type="EMBL" id="QIX02496.1"/>
    </source>
</evidence>
<keyword evidence="1" id="KW-0819">tRNA processing</keyword>
<evidence type="ECO:0000256" key="3">
    <source>
        <dbReference type="SAM" id="MobiDB-lite"/>
    </source>
</evidence>
<name>A0A6H0Y679_9PEZI</name>
<protein>
    <submittedName>
        <fullName evidence="4">Uncharacterized protein</fullName>
    </submittedName>
</protein>
<gene>
    <name evidence="4" type="ORF">AMS68_008013</name>
</gene>
<dbReference type="CDD" id="cd01285">
    <property type="entry name" value="nucleoside_deaminase"/>
    <property type="match status" value="1"/>
</dbReference>
<dbReference type="GO" id="GO:0008033">
    <property type="term" value="P:tRNA processing"/>
    <property type="evidence" value="ECO:0007669"/>
    <property type="project" value="UniProtKB-KW"/>
</dbReference>
<dbReference type="GO" id="GO:0052717">
    <property type="term" value="F:tRNA-specific adenosine-34 deaminase activity"/>
    <property type="evidence" value="ECO:0007669"/>
    <property type="project" value="TreeGrafter"/>
</dbReference>
<sequence>MSSPVDSLLGSPDALFADERRMQHIKTKEECRLANETIDVWCVELPSKHAEGILRMIKENIPNQDSIDLQHLRRFARPKYIPVHVTGGRNMGKELHTVSRAWCTTPSAMIQSPETTIWEWSGPKRDSRGPNRFTTLYLIICPVNIISHEAVTSLLREHAPFASSSSSWAYPCDIKSVTVPLLPPTNPEQAIEWSAKYWPTFYRKTNPFGAHPATISKAEDDLQTPLVGNISVSQAVRLAEKAAEATVSKGYGLRSGAVIIERVEDRTEIIAVAGDARHKPLSNAITTHCSEGNPACHAVMRAIGMVARKRLRCASAFAAKAASKASHTLETAHIDQSVRDAFFLDQPLTDLEQLYYDRDNLVPDGYLCLKLEVFLTQEPCVMCSMALVHSRIGRVIFRDRMPKTGGLTAETVSNVTGLVGLGYGLCWRKELNWQFMCWEYIDKNAPPLPDMTNLSLYTSFKEAVDTLHKSKDNTVDDDVTTAEKYHAPIVHHRHRKSKKHTSKTSSDTASTLDSNHHTIEVRTLVTNPNVSSFAGIHV</sequence>
<dbReference type="Proteomes" id="UP000503462">
    <property type="component" value="Chromosome 5"/>
</dbReference>
<comment type="similarity">
    <text evidence="2">Belongs to the cytidine and deoxycytidylate deaminase family. ADAT3 subfamily.</text>
</comment>
<dbReference type="PANTHER" id="PTHR11079">
    <property type="entry name" value="CYTOSINE DEAMINASE FAMILY MEMBER"/>
    <property type="match status" value="1"/>
</dbReference>
<feature type="region of interest" description="Disordered" evidence="3">
    <location>
        <begin position="489"/>
        <end position="513"/>
    </location>
</feature>
<feature type="compositionally biased region" description="Basic residues" evidence="3">
    <location>
        <begin position="489"/>
        <end position="502"/>
    </location>
</feature>